<dbReference type="AlphaFoldDB" id="A0A1F5KDT6"/>
<gene>
    <name evidence="1" type="ORF">A3F00_00820</name>
</gene>
<protein>
    <submittedName>
        <fullName evidence="1">Uncharacterized protein</fullName>
    </submittedName>
</protein>
<evidence type="ECO:0000313" key="1">
    <source>
        <dbReference type="EMBL" id="OGE39112.1"/>
    </source>
</evidence>
<reference evidence="1 2" key="1">
    <citation type="journal article" date="2016" name="Nat. Commun.">
        <title>Thousands of microbial genomes shed light on interconnected biogeochemical processes in an aquifer system.</title>
        <authorList>
            <person name="Anantharaman K."/>
            <person name="Brown C.T."/>
            <person name="Hug L.A."/>
            <person name="Sharon I."/>
            <person name="Castelle C.J."/>
            <person name="Probst A.J."/>
            <person name="Thomas B.C."/>
            <person name="Singh A."/>
            <person name="Wilkins M.J."/>
            <person name="Karaoz U."/>
            <person name="Brodie E.L."/>
            <person name="Williams K.H."/>
            <person name="Hubbard S.S."/>
            <person name="Banfield J.F."/>
        </authorList>
    </citation>
    <scope>NUCLEOTIDE SEQUENCE [LARGE SCALE GENOMIC DNA]</scope>
</reference>
<organism evidence="1 2">
    <name type="scientific">Candidatus Daviesbacteria bacterium RIFCSPHIGHO2_12_FULL_37_11</name>
    <dbReference type="NCBI Taxonomy" id="1797777"/>
    <lineage>
        <taxon>Bacteria</taxon>
        <taxon>Candidatus Daviesiibacteriota</taxon>
    </lineage>
</organism>
<dbReference type="EMBL" id="MFDE01000005">
    <property type="protein sequence ID" value="OGE39112.1"/>
    <property type="molecule type" value="Genomic_DNA"/>
</dbReference>
<dbReference type="Proteomes" id="UP000176527">
    <property type="component" value="Unassembled WGS sequence"/>
</dbReference>
<comment type="caution">
    <text evidence="1">The sequence shown here is derived from an EMBL/GenBank/DDBJ whole genome shotgun (WGS) entry which is preliminary data.</text>
</comment>
<sequence length="67" mass="8342">MERERRNQVNIQAERFKKIRRKLSAMDRVGEQPKPELTKEFVNLDEWLTKNTFFWRSHFGFKRDEEI</sequence>
<proteinExistence type="predicted"/>
<evidence type="ECO:0000313" key="2">
    <source>
        <dbReference type="Proteomes" id="UP000176527"/>
    </source>
</evidence>
<accession>A0A1F5KDT6</accession>
<name>A0A1F5KDT6_9BACT</name>